<evidence type="ECO:0000313" key="2">
    <source>
        <dbReference type="EMBL" id="KAF6159674.1"/>
    </source>
</evidence>
<reference evidence="2 3" key="1">
    <citation type="journal article" date="2020" name="IScience">
        <title>Genome Sequencing of the Endangered Kingdonia uniflora (Circaeasteraceae, Ranunculales) Reveals Potential Mechanisms of Evolutionary Specialization.</title>
        <authorList>
            <person name="Sun Y."/>
            <person name="Deng T."/>
            <person name="Zhang A."/>
            <person name="Moore M.J."/>
            <person name="Landis J.B."/>
            <person name="Lin N."/>
            <person name="Zhang H."/>
            <person name="Zhang X."/>
            <person name="Huang J."/>
            <person name="Zhang X."/>
            <person name="Sun H."/>
            <person name="Wang H."/>
        </authorList>
    </citation>
    <scope>NUCLEOTIDE SEQUENCE [LARGE SCALE GENOMIC DNA]</scope>
    <source>
        <strain evidence="2">TB1705</strain>
        <tissue evidence="2">Leaf</tissue>
    </source>
</reference>
<dbReference type="AlphaFoldDB" id="A0A7J7MXZ3"/>
<accession>A0A7J7MXZ3</accession>
<feature type="compositionally biased region" description="Low complexity" evidence="1">
    <location>
        <begin position="45"/>
        <end position="61"/>
    </location>
</feature>
<organism evidence="2 3">
    <name type="scientific">Kingdonia uniflora</name>
    <dbReference type="NCBI Taxonomy" id="39325"/>
    <lineage>
        <taxon>Eukaryota</taxon>
        <taxon>Viridiplantae</taxon>
        <taxon>Streptophyta</taxon>
        <taxon>Embryophyta</taxon>
        <taxon>Tracheophyta</taxon>
        <taxon>Spermatophyta</taxon>
        <taxon>Magnoliopsida</taxon>
        <taxon>Ranunculales</taxon>
        <taxon>Circaeasteraceae</taxon>
        <taxon>Kingdonia</taxon>
    </lineage>
</organism>
<evidence type="ECO:0000313" key="3">
    <source>
        <dbReference type="Proteomes" id="UP000541444"/>
    </source>
</evidence>
<dbReference type="EMBL" id="JACGCM010001188">
    <property type="protein sequence ID" value="KAF6159674.1"/>
    <property type="molecule type" value="Genomic_DNA"/>
</dbReference>
<name>A0A7J7MXZ3_9MAGN</name>
<keyword evidence="3" id="KW-1185">Reference proteome</keyword>
<sequence>MNGGNNFKHREAYKILGRGPRWANLRDDGLNHAENVPRNIARGTSYNSSSGNSIESNNLSNDLDGPLHLNSRAQILN</sequence>
<protein>
    <submittedName>
        <fullName evidence="2">Uncharacterized protein</fullName>
    </submittedName>
</protein>
<gene>
    <name evidence="2" type="ORF">GIB67_029932</name>
</gene>
<dbReference type="Proteomes" id="UP000541444">
    <property type="component" value="Unassembled WGS sequence"/>
</dbReference>
<dbReference type="OrthoDB" id="696650at2759"/>
<comment type="caution">
    <text evidence="2">The sequence shown here is derived from an EMBL/GenBank/DDBJ whole genome shotgun (WGS) entry which is preliminary data.</text>
</comment>
<feature type="region of interest" description="Disordered" evidence="1">
    <location>
        <begin position="40"/>
        <end position="77"/>
    </location>
</feature>
<proteinExistence type="predicted"/>
<evidence type="ECO:0000256" key="1">
    <source>
        <dbReference type="SAM" id="MobiDB-lite"/>
    </source>
</evidence>